<comment type="caution">
    <text evidence="2">The sequence shown here is derived from an EMBL/GenBank/DDBJ whole genome shotgun (WGS) entry which is preliminary data.</text>
</comment>
<gene>
    <name evidence="2" type="ORF">DPM19_11845</name>
</gene>
<evidence type="ECO:0000313" key="3">
    <source>
        <dbReference type="Proteomes" id="UP000251891"/>
    </source>
</evidence>
<protein>
    <submittedName>
        <fullName evidence="2">Uncharacterized protein</fullName>
    </submittedName>
</protein>
<proteinExistence type="predicted"/>
<evidence type="ECO:0000313" key="2">
    <source>
        <dbReference type="EMBL" id="RAY15384.1"/>
    </source>
</evidence>
<evidence type="ECO:0000256" key="1">
    <source>
        <dbReference type="SAM" id="MobiDB-lite"/>
    </source>
</evidence>
<organism evidence="2 3">
    <name type="scientific">Actinomadura craniellae</name>
    <dbReference type="NCBI Taxonomy" id="2231787"/>
    <lineage>
        <taxon>Bacteria</taxon>
        <taxon>Bacillati</taxon>
        <taxon>Actinomycetota</taxon>
        <taxon>Actinomycetes</taxon>
        <taxon>Streptosporangiales</taxon>
        <taxon>Thermomonosporaceae</taxon>
        <taxon>Actinomadura</taxon>
    </lineage>
</organism>
<dbReference type="AlphaFoldDB" id="A0A365H8D5"/>
<feature type="region of interest" description="Disordered" evidence="1">
    <location>
        <begin position="1"/>
        <end position="24"/>
    </location>
</feature>
<name>A0A365H8D5_9ACTN</name>
<keyword evidence="3" id="KW-1185">Reference proteome</keyword>
<sequence>MWSWEVRGNDGLGATGVTDDQGRAEQRLGDALQAAPAGTTGSVHRIGLHPAKPQYEYGRPVATAEVTEAGVRWL</sequence>
<dbReference type="Proteomes" id="UP000251891">
    <property type="component" value="Unassembled WGS sequence"/>
</dbReference>
<accession>A0A365H8D5</accession>
<dbReference type="EMBL" id="QLYX01000004">
    <property type="protein sequence ID" value="RAY15384.1"/>
    <property type="molecule type" value="Genomic_DNA"/>
</dbReference>
<reference evidence="2 3" key="1">
    <citation type="submission" date="2018-06" db="EMBL/GenBank/DDBJ databases">
        <title>Actinomadura craniellae sp. nov. isolated from marine sponge Craniella sp.</title>
        <authorList>
            <person name="Li L."/>
            <person name="Xu Q.H."/>
            <person name="Lin H.W."/>
            <person name="Lu Y.H."/>
        </authorList>
    </citation>
    <scope>NUCLEOTIDE SEQUENCE [LARGE SCALE GENOMIC DNA]</scope>
    <source>
        <strain evidence="2 3">LHW63021</strain>
    </source>
</reference>